<feature type="compositionally biased region" description="Low complexity" evidence="1">
    <location>
        <begin position="165"/>
        <end position="175"/>
    </location>
</feature>
<feature type="compositionally biased region" description="Basic residues" evidence="1">
    <location>
        <begin position="189"/>
        <end position="205"/>
    </location>
</feature>
<evidence type="ECO:0000256" key="1">
    <source>
        <dbReference type="SAM" id="MobiDB-lite"/>
    </source>
</evidence>
<organism evidence="2 3">
    <name type="scientific">Pseudolysinimonas kribbensis</name>
    <dbReference type="NCBI Taxonomy" id="433641"/>
    <lineage>
        <taxon>Bacteria</taxon>
        <taxon>Bacillati</taxon>
        <taxon>Actinomycetota</taxon>
        <taxon>Actinomycetes</taxon>
        <taxon>Micrococcales</taxon>
        <taxon>Microbacteriaceae</taxon>
        <taxon>Pseudolysinimonas</taxon>
    </lineage>
</organism>
<proteinExistence type="predicted"/>
<sequence>MPELSVPELVTSFEDLVARAAAVPRPVVLVDGGSGAGKTSLGERLAPALGAQLVSLDDIYPGWDGLEAGSAAVVADVLRSEDPGWRGWDWTTQQPGIWHPVDPARPLVVEGCGALSRAARRLATLGVWVELDAASRRRRALARDGDAYAPTGTAGPARRPPSPPASTRTSMPTSPGRSLARLTPSRGGGVRRRRCRSSGRSRARA</sequence>
<dbReference type="EMBL" id="BSVB01000001">
    <property type="protein sequence ID" value="GMA96408.1"/>
    <property type="molecule type" value="Genomic_DNA"/>
</dbReference>
<name>A0ABQ6KAA6_9MICO</name>
<feature type="compositionally biased region" description="Low complexity" evidence="1">
    <location>
        <begin position="147"/>
        <end position="157"/>
    </location>
</feature>
<protein>
    <recommendedName>
        <fullName evidence="4">(d)CMP kinase</fullName>
    </recommendedName>
</protein>
<dbReference type="InterPro" id="IPR027417">
    <property type="entry name" value="P-loop_NTPase"/>
</dbReference>
<comment type="caution">
    <text evidence="2">The sequence shown here is derived from an EMBL/GenBank/DDBJ whole genome shotgun (WGS) entry which is preliminary data.</text>
</comment>
<accession>A0ABQ6KAA6</accession>
<evidence type="ECO:0000313" key="3">
    <source>
        <dbReference type="Proteomes" id="UP001157034"/>
    </source>
</evidence>
<keyword evidence="3" id="KW-1185">Reference proteome</keyword>
<gene>
    <name evidence="2" type="ORF">GCM10025881_32320</name>
</gene>
<reference evidence="3" key="1">
    <citation type="journal article" date="2019" name="Int. J. Syst. Evol. Microbiol.">
        <title>The Global Catalogue of Microorganisms (GCM) 10K type strain sequencing project: providing services to taxonomists for standard genome sequencing and annotation.</title>
        <authorList>
            <consortium name="The Broad Institute Genomics Platform"/>
            <consortium name="The Broad Institute Genome Sequencing Center for Infectious Disease"/>
            <person name="Wu L."/>
            <person name="Ma J."/>
        </authorList>
    </citation>
    <scope>NUCLEOTIDE SEQUENCE [LARGE SCALE GENOMIC DNA]</scope>
    <source>
        <strain evidence="3">NBRC 108894</strain>
    </source>
</reference>
<dbReference type="Gene3D" id="3.40.50.300">
    <property type="entry name" value="P-loop containing nucleotide triphosphate hydrolases"/>
    <property type="match status" value="1"/>
</dbReference>
<dbReference type="Proteomes" id="UP001157034">
    <property type="component" value="Unassembled WGS sequence"/>
</dbReference>
<evidence type="ECO:0008006" key="4">
    <source>
        <dbReference type="Google" id="ProtNLM"/>
    </source>
</evidence>
<feature type="region of interest" description="Disordered" evidence="1">
    <location>
        <begin position="140"/>
        <end position="205"/>
    </location>
</feature>
<evidence type="ECO:0000313" key="2">
    <source>
        <dbReference type="EMBL" id="GMA96408.1"/>
    </source>
</evidence>
<dbReference type="SUPFAM" id="SSF52540">
    <property type="entry name" value="P-loop containing nucleoside triphosphate hydrolases"/>
    <property type="match status" value="1"/>
</dbReference>